<dbReference type="EMBL" id="AEIU01000123">
    <property type="protein sequence ID" value="EFP94648.1"/>
    <property type="molecule type" value="Genomic_DNA"/>
</dbReference>
<dbReference type="Proteomes" id="UP000002943">
    <property type="component" value="Unassembled WGS sequence"/>
</dbReference>
<name>E3BQM4_9VIBR</name>
<evidence type="ECO:0000313" key="1">
    <source>
        <dbReference type="EMBL" id="EFP94648.1"/>
    </source>
</evidence>
<dbReference type="RefSeq" id="WP_009603511.1">
    <property type="nucleotide sequence ID" value="NZ_AEIU01000123.1"/>
</dbReference>
<accession>E3BQM4</accession>
<reference evidence="1 2" key="1">
    <citation type="journal article" date="2012" name="Int. J. Syst. Evol. Microbiol.">
        <title>Vibrio caribbeanicus sp. nov., isolated from the marine sponge Scleritoderma cyanea.</title>
        <authorList>
            <person name="Hoffmann M."/>
            <person name="Monday S.R."/>
            <person name="Allard M.W."/>
            <person name="Strain E.A."/>
            <person name="Whittaker P."/>
            <person name="Naum M."/>
            <person name="McCarthy P.J."/>
            <person name="Lopez J.V."/>
            <person name="Fischer M."/>
            <person name="Brown E.W."/>
        </authorList>
    </citation>
    <scope>NUCLEOTIDE SEQUENCE [LARGE SCALE GENOMIC DNA]</scope>
    <source>
        <strain evidence="1 2">ATCC BAA-2122</strain>
    </source>
</reference>
<evidence type="ECO:0000313" key="2">
    <source>
        <dbReference type="Proteomes" id="UP000002943"/>
    </source>
</evidence>
<protein>
    <submittedName>
        <fullName evidence="1">Uncharacterized protein</fullName>
    </submittedName>
</protein>
<proteinExistence type="predicted"/>
<organism evidence="1 2">
    <name type="scientific">Vibrio caribbeanicus ATCC BAA-2122</name>
    <dbReference type="NCBI Taxonomy" id="796620"/>
    <lineage>
        <taxon>Bacteria</taxon>
        <taxon>Pseudomonadati</taxon>
        <taxon>Pseudomonadota</taxon>
        <taxon>Gammaproteobacteria</taxon>
        <taxon>Vibrionales</taxon>
        <taxon>Vibrionaceae</taxon>
        <taxon>Vibrio</taxon>
    </lineage>
</organism>
<gene>
    <name evidence="1" type="ORF">VIBC2010_03225</name>
</gene>
<dbReference type="AlphaFoldDB" id="E3BQM4"/>
<comment type="caution">
    <text evidence="1">The sequence shown here is derived from an EMBL/GenBank/DDBJ whole genome shotgun (WGS) entry which is preliminary data.</text>
</comment>
<sequence>MISYIYLLFSICLLFFAIFYPEREKSPEYFFKHHSIDFIGENIRQTNGVVHVSGKDITHVFSLHDREMNPLVTFRFNGSLTESDSVSFAISGSVDVISINNMTSLINDRSTLAYLLLKQSPMSASINILSMNNDYVIFEDLINSRSYLLVRQ</sequence>
<keyword evidence="2" id="KW-1185">Reference proteome</keyword>